<accession>A0A6C0D8Q0</accession>
<evidence type="ECO:0000313" key="1">
    <source>
        <dbReference type="EMBL" id="QHT12742.1"/>
    </source>
</evidence>
<reference evidence="1" key="1">
    <citation type="journal article" date="2020" name="Nature">
        <title>Giant virus diversity and host interactions through global metagenomics.</title>
        <authorList>
            <person name="Schulz F."/>
            <person name="Roux S."/>
            <person name="Paez-Espino D."/>
            <person name="Jungbluth S."/>
            <person name="Walsh D.A."/>
            <person name="Denef V.J."/>
            <person name="McMahon K.D."/>
            <person name="Konstantinidis K.T."/>
            <person name="Eloe-Fadrosh E.A."/>
            <person name="Kyrpides N.C."/>
            <person name="Woyke T."/>
        </authorList>
    </citation>
    <scope>NUCLEOTIDE SEQUENCE</scope>
    <source>
        <strain evidence="1">GVMAG-M-3300023174-130</strain>
    </source>
</reference>
<dbReference type="AlphaFoldDB" id="A0A6C0D8Q0"/>
<name>A0A6C0D8Q0_9ZZZZ</name>
<protein>
    <submittedName>
        <fullName evidence="1">Uncharacterized protein</fullName>
    </submittedName>
</protein>
<organism evidence="1">
    <name type="scientific">viral metagenome</name>
    <dbReference type="NCBI Taxonomy" id="1070528"/>
    <lineage>
        <taxon>unclassified sequences</taxon>
        <taxon>metagenomes</taxon>
        <taxon>organismal metagenomes</taxon>
    </lineage>
</organism>
<proteinExistence type="predicted"/>
<sequence length="36" mass="4235">MIIIICKYFILQLNLYKPHATELKIKSYVILTHGCI</sequence>
<dbReference type="EMBL" id="MN739550">
    <property type="protein sequence ID" value="QHT12742.1"/>
    <property type="molecule type" value="Genomic_DNA"/>
</dbReference>